<sequence>MVIVDDSFPVVASGSRTMTLRVQDPNQWWSSIVEKALAKIAGSYQDLAAGAGFGLQPFSVFTGLGVYSHRSTDTEDLWKWISRLFDLGCLMAAQAVDAQEGRTGLVQGQTYPVLGCFLNEDMMVRLVKLRNTSDGDTWRGRWGANSDEWAIYDYVVEQTSHDADEEAKTGVFYMSIEDFARHFCGFTVCATGSWPPEGLEGVPSSLTVPVSPLCCYCDDHKKRKGLEGYDITTHVPVPMPCLRHGETETVLHGTDSPQYVFDVPTAMDVRMRVYKGEGEEVGMPWFNVYKVPRSATTYRDMRRLEGVIAISETDKPDGHVACSRYESWLEIRCNVGRYAVVVCASTHTGTPLTLEATTTIPLTFTPLPLGASISCNASTTGGGRGLMENPQYSFSVTIPQVHCVECHFPKGVYADGCAAGFYLVRQPQHSRVDDVTDLDAGAMSAEGNYNVARGSWMLDAGIYVICPWRHTSFEEDYIITVGVAGREDTLPKHIYALT</sequence>
<evidence type="ECO:0000259" key="7">
    <source>
        <dbReference type="PROSITE" id="PS50203"/>
    </source>
</evidence>
<evidence type="ECO:0000256" key="3">
    <source>
        <dbReference type="ARBA" id="ARBA00022801"/>
    </source>
</evidence>
<dbReference type="SUPFAM" id="SSF54001">
    <property type="entry name" value="Cysteine proteinases"/>
    <property type="match status" value="1"/>
</dbReference>
<accession>A0A9K3CTF6</accession>
<comment type="caution">
    <text evidence="8">The sequence shown here is derived from an EMBL/GenBank/DDBJ whole genome shotgun (WGS) entry which is preliminary data.</text>
</comment>
<comment type="caution">
    <text evidence="6">Lacks conserved residue(s) required for the propagation of feature annotation.</text>
</comment>
<evidence type="ECO:0000256" key="2">
    <source>
        <dbReference type="ARBA" id="ARBA00022670"/>
    </source>
</evidence>
<dbReference type="GO" id="GO:0006508">
    <property type="term" value="P:proteolysis"/>
    <property type="evidence" value="ECO:0007669"/>
    <property type="project" value="UniProtKB-KW"/>
</dbReference>
<feature type="active site" evidence="5">
    <location>
        <position position="131"/>
    </location>
</feature>
<dbReference type="EMBL" id="BDIP01000866">
    <property type="protein sequence ID" value="GIQ82938.1"/>
    <property type="molecule type" value="Genomic_DNA"/>
</dbReference>
<evidence type="ECO:0000313" key="8">
    <source>
        <dbReference type="EMBL" id="GIQ82938.1"/>
    </source>
</evidence>
<evidence type="ECO:0000313" key="9">
    <source>
        <dbReference type="Proteomes" id="UP000265618"/>
    </source>
</evidence>
<keyword evidence="9" id="KW-1185">Reference proteome</keyword>
<dbReference type="PROSITE" id="PS50203">
    <property type="entry name" value="CALPAIN_CAT"/>
    <property type="match status" value="1"/>
</dbReference>
<keyword evidence="2" id="KW-0645">Protease</keyword>
<dbReference type="InterPro" id="IPR001300">
    <property type="entry name" value="Peptidase_C2_calpain_cat"/>
</dbReference>
<feature type="domain" description="Calpain catalytic" evidence="7">
    <location>
        <begin position="1"/>
        <end position="192"/>
    </location>
</feature>
<reference evidence="8 9" key="1">
    <citation type="journal article" date="2018" name="PLoS ONE">
        <title>The draft genome of Kipferlia bialata reveals reductive genome evolution in fornicate parasites.</title>
        <authorList>
            <person name="Tanifuji G."/>
            <person name="Takabayashi S."/>
            <person name="Kume K."/>
            <person name="Takagi M."/>
            <person name="Nakayama T."/>
            <person name="Kamikawa R."/>
            <person name="Inagaki Y."/>
            <person name="Hashimoto T."/>
        </authorList>
    </citation>
    <scope>NUCLEOTIDE SEQUENCE [LARGE SCALE GENOMIC DNA]</scope>
    <source>
        <strain evidence="8">NY0173</strain>
    </source>
</reference>
<organism evidence="8 9">
    <name type="scientific">Kipferlia bialata</name>
    <dbReference type="NCBI Taxonomy" id="797122"/>
    <lineage>
        <taxon>Eukaryota</taxon>
        <taxon>Metamonada</taxon>
        <taxon>Carpediemonas-like organisms</taxon>
        <taxon>Kipferlia</taxon>
    </lineage>
</organism>
<protein>
    <submittedName>
        <fullName evidence="8">Peptidase C2, calpain family</fullName>
    </submittedName>
</protein>
<dbReference type="PRINTS" id="PR00704">
    <property type="entry name" value="CALPAIN"/>
</dbReference>
<keyword evidence="4" id="KW-0788">Thiol protease</keyword>
<dbReference type="GO" id="GO:0004198">
    <property type="term" value="F:calcium-dependent cysteine-type endopeptidase activity"/>
    <property type="evidence" value="ECO:0007669"/>
    <property type="project" value="InterPro"/>
</dbReference>
<comment type="similarity">
    <text evidence="1">Belongs to the peptidase C2 family.</text>
</comment>
<dbReference type="Pfam" id="PF00648">
    <property type="entry name" value="Peptidase_C2"/>
    <property type="match status" value="1"/>
</dbReference>
<name>A0A9K3CTF6_9EUKA</name>
<dbReference type="InterPro" id="IPR038765">
    <property type="entry name" value="Papain-like_cys_pep_sf"/>
</dbReference>
<dbReference type="Gene3D" id="3.90.70.10">
    <property type="entry name" value="Cysteine proteinases"/>
    <property type="match status" value="1"/>
</dbReference>
<evidence type="ECO:0000256" key="4">
    <source>
        <dbReference type="ARBA" id="ARBA00022807"/>
    </source>
</evidence>
<proteinExistence type="inferred from homology"/>
<evidence type="ECO:0000256" key="5">
    <source>
        <dbReference type="PIRSR" id="PIRSR622684-1"/>
    </source>
</evidence>
<keyword evidence="3" id="KW-0378">Hydrolase</keyword>
<dbReference type="PANTHER" id="PTHR10183">
    <property type="entry name" value="CALPAIN"/>
    <property type="match status" value="1"/>
</dbReference>
<evidence type="ECO:0000256" key="6">
    <source>
        <dbReference type="PROSITE-ProRule" id="PRU00239"/>
    </source>
</evidence>
<dbReference type="AlphaFoldDB" id="A0A9K3CTF6"/>
<dbReference type="Proteomes" id="UP000265618">
    <property type="component" value="Unassembled WGS sequence"/>
</dbReference>
<dbReference type="OrthoDB" id="424753at2759"/>
<gene>
    <name evidence="8" type="ORF">KIPB_004169</name>
</gene>
<dbReference type="InterPro" id="IPR022684">
    <property type="entry name" value="Calpain_cysteine_protease"/>
</dbReference>
<evidence type="ECO:0000256" key="1">
    <source>
        <dbReference type="ARBA" id="ARBA00007623"/>
    </source>
</evidence>
<dbReference type="PANTHER" id="PTHR10183:SF379">
    <property type="entry name" value="CALPAIN-5"/>
    <property type="match status" value="1"/>
</dbReference>